<dbReference type="OrthoDB" id="3796688at2"/>
<proteinExistence type="predicted"/>
<name>A0A4S4BXE7_9BACL</name>
<reference evidence="2 3" key="1">
    <citation type="submission" date="2019-04" db="EMBL/GenBank/DDBJ databases">
        <title>Cohnella sp. nov. isolated from preserved vegetables.</title>
        <authorList>
            <person name="Lin S.-Y."/>
            <person name="Hung M.-H."/>
            <person name="Young C.-C."/>
        </authorList>
    </citation>
    <scope>NUCLEOTIDE SEQUENCE [LARGE SCALE GENOMIC DNA]</scope>
    <source>
        <strain evidence="2 3">CC-MHH1044</strain>
    </source>
</reference>
<evidence type="ECO:0000259" key="1">
    <source>
        <dbReference type="Pfam" id="PF22422"/>
    </source>
</evidence>
<feature type="domain" description="Mannosylglycerate hydrolase MGH1-like glycoside hydrolase" evidence="1">
    <location>
        <begin position="441"/>
        <end position="552"/>
    </location>
</feature>
<evidence type="ECO:0000313" key="2">
    <source>
        <dbReference type="EMBL" id="THF79888.1"/>
    </source>
</evidence>
<comment type="caution">
    <text evidence="2">The sequence shown here is derived from an EMBL/GenBank/DDBJ whole genome shotgun (WGS) entry which is preliminary data.</text>
</comment>
<dbReference type="RefSeq" id="WP_136369877.1">
    <property type="nucleotide sequence ID" value="NZ_SSOB01000012.1"/>
</dbReference>
<dbReference type="Pfam" id="PF22422">
    <property type="entry name" value="MGH1-like_GH"/>
    <property type="match status" value="1"/>
</dbReference>
<keyword evidence="3" id="KW-1185">Reference proteome</keyword>
<dbReference type="InterPro" id="IPR012341">
    <property type="entry name" value="6hp_glycosidase-like_sf"/>
</dbReference>
<dbReference type="GO" id="GO:0005975">
    <property type="term" value="P:carbohydrate metabolic process"/>
    <property type="evidence" value="ECO:0007669"/>
    <property type="project" value="InterPro"/>
</dbReference>
<accession>A0A4S4BXE7</accession>
<gene>
    <name evidence="2" type="ORF">E6C55_11175</name>
</gene>
<dbReference type="SUPFAM" id="SSF48208">
    <property type="entry name" value="Six-hairpin glycosidases"/>
    <property type="match status" value="1"/>
</dbReference>
<dbReference type="Gene3D" id="1.50.10.10">
    <property type="match status" value="1"/>
</dbReference>
<dbReference type="InterPro" id="IPR054491">
    <property type="entry name" value="MGH1-like_GH"/>
</dbReference>
<dbReference type="EMBL" id="SSOB01000012">
    <property type="protein sequence ID" value="THF79888.1"/>
    <property type="molecule type" value="Genomic_DNA"/>
</dbReference>
<dbReference type="InterPro" id="IPR008928">
    <property type="entry name" value="6-hairpin_glycosidase_sf"/>
</dbReference>
<dbReference type="AlphaFoldDB" id="A0A4S4BXE7"/>
<evidence type="ECO:0000313" key="3">
    <source>
        <dbReference type="Proteomes" id="UP000310636"/>
    </source>
</evidence>
<dbReference type="Proteomes" id="UP000310636">
    <property type="component" value="Unassembled WGS sequence"/>
</dbReference>
<sequence length="707" mass="78652">MKDILKQYAFDLRGSLAPKEHIWVSSGYSTTAPLRNTVMGVRGCYAPPFSAKDLQLDIRLTADGHSIGDTGNLGKGDCGLLYAEETWQPDRILRRGTYHHFAGDRLISLSVTSELVPLYGHHGFLLQATVRNRSGRDAAVAVVPQVAAGHPAWVSYDEWDYGWPETKAEAARPLPPAEGDADSAGHPACPARPAWENSQARVTLIREGASEAVLKDGEQMTVRFGVMLTRSGVPFREEAALAQWDRRTREIWVRRAEQARLRLPSLTSDIPGLEEYYRRSVLSGLVCLWDNPEFAMQPFPVVSGIEGAGICCYPWDIGGYAAKLAGMLLGRDKSLELARLMAASGVDRHSRFAPSGKGANVPYSYSLWSFVHLVWSTVLLHGGGEDLYPVMKELVLQDDRRLPEWNDLLDYGEQPNLLEMRGAGYEHIVASPNAERAWSYERLSEFAEHLGAAEEPASDWSEKALRIREAIRRHLWDEEKGWFKALYPGGHEETIYSIQYFDALRFGACDESMTESMLKQVRDGAFLGPYGVSSVSAEDELHYEQNDPDWSGGGSYTGDGPMLALTLWEQGRGEEAWDVLKRFLWMGRHLPYYPQEHYCDRPAVPPHKRANVIAGLSGAEALLFGMAGIQPELDGTLWIHPHPPEEGTVRIEGFRFRGHTVDIVMSPGRCEIVCDGVGVYEGIPTRVKVGRFPPSAEREAGEKEGAE</sequence>
<protein>
    <recommendedName>
        <fullName evidence="1">Mannosylglycerate hydrolase MGH1-like glycoside hydrolase domain-containing protein</fullName>
    </recommendedName>
</protein>
<organism evidence="2 3">
    <name type="scientific">Cohnella fermenti</name>
    <dbReference type="NCBI Taxonomy" id="2565925"/>
    <lineage>
        <taxon>Bacteria</taxon>
        <taxon>Bacillati</taxon>
        <taxon>Bacillota</taxon>
        <taxon>Bacilli</taxon>
        <taxon>Bacillales</taxon>
        <taxon>Paenibacillaceae</taxon>
        <taxon>Cohnella</taxon>
    </lineage>
</organism>